<dbReference type="EMBL" id="BAABBI010000003">
    <property type="protein sequence ID" value="GAA3789667.1"/>
    <property type="molecule type" value="Genomic_DNA"/>
</dbReference>
<feature type="chain" id="PRO_5046296434" description="Carboxypeptidase-like regulatory domain-containing protein" evidence="1">
    <location>
        <begin position="24"/>
        <end position="492"/>
    </location>
</feature>
<gene>
    <name evidence="2" type="ORF">GCM10022271_22610</name>
</gene>
<dbReference type="InterPro" id="IPR008969">
    <property type="entry name" value="CarboxyPept-like_regulatory"/>
</dbReference>
<dbReference type="Pfam" id="PF13715">
    <property type="entry name" value="CarbopepD_reg_2"/>
    <property type="match status" value="1"/>
</dbReference>
<evidence type="ECO:0000256" key="1">
    <source>
        <dbReference type="SAM" id="SignalP"/>
    </source>
</evidence>
<keyword evidence="1" id="KW-0732">Signal</keyword>
<keyword evidence="3" id="KW-1185">Reference proteome</keyword>
<evidence type="ECO:0000313" key="2">
    <source>
        <dbReference type="EMBL" id="GAA3789667.1"/>
    </source>
</evidence>
<reference evidence="3" key="1">
    <citation type="journal article" date="2019" name="Int. J. Syst. Evol. Microbiol.">
        <title>The Global Catalogue of Microorganisms (GCM) 10K type strain sequencing project: providing services to taxonomists for standard genome sequencing and annotation.</title>
        <authorList>
            <consortium name="The Broad Institute Genomics Platform"/>
            <consortium name="The Broad Institute Genome Sequencing Center for Infectious Disease"/>
            <person name="Wu L."/>
            <person name="Ma J."/>
        </authorList>
    </citation>
    <scope>NUCLEOTIDE SEQUENCE [LARGE SCALE GENOMIC DNA]</scope>
    <source>
        <strain evidence="3">JCM 17525</strain>
    </source>
</reference>
<sequence length="492" mass="57219">MHLKKILFCLFISFLIFSHSSFSQNVKGKIINNTNNTPIPYATIQIGEHYGVISNEEGSFTIDTDGYKPLDSVHISCLGYEKLGLVLEDFSSKDYYLSEQVNELNEVYLTNRTLSVDSVLYYVNKNLTKNYKKELVNYTLFSRKTDYIKGKDVNFEIDKSSNFNKKQLAAFNKDFDALESALLNNKSKQYTDFVGNFNILNNEEAKLNVEKALRLLDEKNNQSLESLANRGQEIVSKHLDKNKIYTLKSGLFKLSDSVTLNGGNNKMEDTLNSIGLIKKITFDILKRNSFNENSTLDFITENKKYDYEIEDITFIGTEMVYVIGFKPRRSSVDYEGKIYVSNESFAILKADYHFYKGRVGEKVNLKLLLGIKYVEQNRKGSVIFKKGQDNYYYPNYITEQVDRYFYISRPFKFIENDNKKNKVAFDFMVEGTFKEKTELLILSQKPITTAQYNTIIEKEKIEYLTPKRYDESIWEDYNVLAPLEDMKNFKVD</sequence>
<protein>
    <recommendedName>
        <fullName evidence="4">Carboxypeptidase-like regulatory domain-containing protein</fullName>
    </recommendedName>
</protein>
<dbReference type="RefSeq" id="WP_344730676.1">
    <property type="nucleotide sequence ID" value="NZ_BAABBI010000003.1"/>
</dbReference>
<accession>A0ABP7HDA1</accession>
<organism evidence="2 3">
    <name type="scientific">Corallibacter vietnamensis</name>
    <dbReference type="NCBI Taxonomy" id="904130"/>
    <lineage>
        <taxon>Bacteria</taxon>
        <taxon>Pseudomonadati</taxon>
        <taxon>Bacteroidota</taxon>
        <taxon>Flavobacteriia</taxon>
        <taxon>Flavobacteriales</taxon>
        <taxon>Flavobacteriaceae</taxon>
        <taxon>Corallibacter</taxon>
    </lineage>
</organism>
<dbReference type="Proteomes" id="UP001501456">
    <property type="component" value="Unassembled WGS sequence"/>
</dbReference>
<dbReference type="SUPFAM" id="SSF49464">
    <property type="entry name" value="Carboxypeptidase regulatory domain-like"/>
    <property type="match status" value="1"/>
</dbReference>
<comment type="caution">
    <text evidence="2">The sequence shown here is derived from an EMBL/GenBank/DDBJ whole genome shotgun (WGS) entry which is preliminary data.</text>
</comment>
<name>A0ABP7HDA1_9FLAO</name>
<proteinExistence type="predicted"/>
<evidence type="ECO:0000313" key="3">
    <source>
        <dbReference type="Proteomes" id="UP001501456"/>
    </source>
</evidence>
<evidence type="ECO:0008006" key="4">
    <source>
        <dbReference type="Google" id="ProtNLM"/>
    </source>
</evidence>
<feature type="signal peptide" evidence="1">
    <location>
        <begin position="1"/>
        <end position="23"/>
    </location>
</feature>